<keyword evidence="5" id="KW-0472">Membrane</keyword>
<comment type="caution">
    <text evidence="7">The sequence shown here is derived from an EMBL/GenBank/DDBJ whole genome shotgun (WGS) entry which is preliminary data.</text>
</comment>
<protein>
    <recommendedName>
        <fullName evidence="6">CCT domain-containing protein</fullName>
    </recommendedName>
</protein>
<keyword evidence="5" id="KW-1133">Transmembrane helix</keyword>
<dbReference type="Pfam" id="PF06203">
    <property type="entry name" value="CCT"/>
    <property type="match status" value="1"/>
</dbReference>
<gene>
    <name evidence="7" type="ORF">HID58_004800</name>
</gene>
<accession>A0ABQ8E6S0</accession>
<dbReference type="Proteomes" id="UP000824890">
    <property type="component" value="Unassembled WGS sequence"/>
</dbReference>
<sequence>MTMKLNLIHRLGSLTNGFGMILIIRLLAQIDTIAMKMRLLLLTTFDEYRLCNNNGVASANKAPEENVGSCSPGDSSVAKIMGSGLSSIDNPSNQQSSGSERATQREAALMKFRLKRKERCFEKKVRYHSRRKLAEQRPRVKGQFIRKRDDSNQEMSVRRLTTAESTKMV</sequence>
<evidence type="ECO:0000256" key="1">
    <source>
        <dbReference type="ARBA" id="ARBA00004123"/>
    </source>
</evidence>
<dbReference type="InterPro" id="IPR010402">
    <property type="entry name" value="CCT_domain"/>
</dbReference>
<dbReference type="InterPro" id="IPR045281">
    <property type="entry name" value="CONSTANS-like"/>
</dbReference>
<evidence type="ECO:0000256" key="4">
    <source>
        <dbReference type="SAM" id="MobiDB-lite"/>
    </source>
</evidence>
<evidence type="ECO:0000256" key="5">
    <source>
        <dbReference type="SAM" id="Phobius"/>
    </source>
</evidence>
<keyword evidence="2 3" id="KW-0539">Nucleus</keyword>
<name>A0ABQ8E6S0_BRANA</name>
<feature type="region of interest" description="Disordered" evidence="4">
    <location>
        <begin position="61"/>
        <end position="105"/>
    </location>
</feature>
<organism evidence="7 8">
    <name type="scientific">Brassica napus</name>
    <name type="common">Rape</name>
    <dbReference type="NCBI Taxonomy" id="3708"/>
    <lineage>
        <taxon>Eukaryota</taxon>
        <taxon>Viridiplantae</taxon>
        <taxon>Streptophyta</taxon>
        <taxon>Embryophyta</taxon>
        <taxon>Tracheophyta</taxon>
        <taxon>Spermatophyta</taxon>
        <taxon>Magnoliopsida</taxon>
        <taxon>eudicotyledons</taxon>
        <taxon>Gunneridae</taxon>
        <taxon>Pentapetalae</taxon>
        <taxon>rosids</taxon>
        <taxon>malvids</taxon>
        <taxon>Brassicales</taxon>
        <taxon>Brassicaceae</taxon>
        <taxon>Brassiceae</taxon>
        <taxon>Brassica</taxon>
    </lineage>
</organism>
<evidence type="ECO:0000256" key="2">
    <source>
        <dbReference type="ARBA" id="ARBA00023242"/>
    </source>
</evidence>
<dbReference type="PANTHER" id="PTHR31319:SF97">
    <property type="entry name" value="CCT DOMAIN-CONTAINING PROTEIN"/>
    <property type="match status" value="1"/>
</dbReference>
<proteinExistence type="predicted"/>
<feature type="transmembrane region" description="Helical" evidence="5">
    <location>
        <begin position="6"/>
        <end position="28"/>
    </location>
</feature>
<feature type="domain" description="CCT" evidence="6">
    <location>
        <begin position="105"/>
        <end position="147"/>
    </location>
</feature>
<evidence type="ECO:0000313" key="8">
    <source>
        <dbReference type="Proteomes" id="UP000824890"/>
    </source>
</evidence>
<feature type="compositionally biased region" description="Polar residues" evidence="4">
    <location>
        <begin position="84"/>
        <end position="101"/>
    </location>
</feature>
<dbReference type="EMBL" id="JAGKQM010000002">
    <property type="protein sequence ID" value="KAH0937339.1"/>
    <property type="molecule type" value="Genomic_DNA"/>
</dbReference>
<feature type="region of interest" description="Disordered" evidence="4">
    <location>
        <begin position="132"/>
        <end position="169"/>
    </location>
</feature>
<evidence type="ECO:0000259" key="6">
    <source>
        <dbReference type="PROSITE" id="PS51017"/>
    </source>
</evidence>
<keyword evidence="5" id="KW-0812">Transmembrane</keyword>
<dbReference type="PROSITE" id="PS51017">
    <property type="entry name" value="CCT"/>
    <property type="match status" value="1"/>
</dbReference>
<dbReference type="PANTHER" id="PTHR31319">
    <property type="entry name" value="ZINC FINGER PROTEIN CONSTANS-LIKE 4"/>
    <property type="match status" value="1"/>
</dbReference>
<reference evidence="7 8" key="1">
    <citation type="submission" date="2021-05" db="EMBL/GenBank/DDBJ databases">
        <title>Genome Assembly of Synthetic Allotetraploid Brassica napus Reveals Homoeologous Exchanges between Subgenomes.</title>
        <authorList>
            <person name="Davis J.T."/>
        </authorList>
    </citation>
    <scope>NUCLEOTIDE SEQUENCE [LARGE SCALE GENOMIC DNA]</scope>
    <source>
        <strain evidence="8">cv. Da-Ae</strain>
        <tissue evidence="7">Seedling</tissue>
    </source>
</reference>
<keyword evidence="8" id="KW-1185">Reference proteome</keyword>
<evidence type="ECO:0000256" key="3">
    <source>
        <dbReference type="PROSITE-ProRule" id="PRU00357"/>
    </source>
</evidence>
<evidence type="ECO:0000313" key="7">
    <source>
        <dbReference type="EMBL" id="KAH0937339.1"/>
    </source>
</evidence>
<comment type="subcellular location">
    <subcellularLocation>
        <location evidence="1 3">Nucleus</location>
    </subcellularLocation>
</comment>